<dbReference type="SUPFAM" id="SSF53850">
    <property type="entry name" value="Periplasmic binding protein-like II"/>
    <property type="match status" value="1"/>
</dbReference>
<accession>A0A1H6EA38</accession>
<organism evidence="6 9">
    <name type="scientific">Saccharopolyspora kobensis</name>
    <dbReference type="NCBI Taxonomy" id="146035"/>
    <lineage>
        <taxon>Bacteria</taxon>
        <taxon>Bacillati</taxon>
        <taxon>Actinomycetota</taxon>
        <taxon>Actinomycetes</taxon>
        <taxon>Pseudonocardiales</taxon>
        <taxon>Pseudonocardiaceae</taxon>
        <taxon>Saccharopolyspora</taxon>
    </lineage>
</organism>
<feature type="chain" id="PRO_5030028709" evidence="4">
    <location>
        <begin position="24"/>
        <end position="283"/>
    </location>
</feature>
<evidence type="ECO:0000256" key="2">
    <source>
        <dbReference type="ARBA" id="ARBA00022448"/>
    </source>
</evidence>
<proteinExistence type="inferred from homology"/>
<evidence type="ECO:0000256" key="3">
    <source>
        <dbReference type="ARBA" id="ARBA00022729"/>
    </source>
</evidence>
<dbReference type="Gene3D" id="3.40.190.10">
    <property type="entry name" value="Periplasmic binding protein-like II"/>
    <property type="match status" value="2"/>
</dbReference>
<name>A0A1H6EA38_9PSEU</name>
<dbReference type="GO" id="GO:0005576">
    <property type="term" value="C:extracellular region"/>
    <property type="evidence" value="ECO:0007669"/>
    <property type="project" value="TreeGrafter"/>
</dbReference>
<dbReference type="Proteomes" id="UP000199690">
    <property type="component" value="Unassembled WGS sequence"/>
</dbReference>
<evidence type="ECO:0000313" key="6">
    <source>
        <dbReference type="EMBL" id="SEG94718.1"/>
    </source>
</evidence>
<comment type="similarity">
    <text evidence="1">Belongs to the bacterial solute-binding protein 3 family.</text>
</comment>
<keyword evidence="2" id="KW-0813">Transport</keyword>
<dbReference type="PROSITE" id="PS51257">
    <property type="entry name" value="PROKAR_LIPOPROTEIN"/>
    <property type="match status" value="1"/>
</dbReference>
<evidence type="ECO:0000313" key="9">
    <source>
        <dbReference type="Proteomes" id="UP000236729"/>
    </source>
</evidence>
<evidence type="ECO:0000313" key="8">
    <source>
        <dbReference type="Proteomes" id="UP000199690"/>
    </source>
</evidence>
<dbReference type="SMART" id="SM00062">
    <property type="entry name" value="PBPb"/>
    <property type="match status" value="1"/>
</dbReference>
<keyword evidence="3 4" id="KW-0732">Signal</keyword>
<dbReference type="InterPro" id="IPR001638">
    <property type="entry name" value="Solute-binding_3/MltF_N"/>
</dbReference>
<dbReference type="EMBL" id="FNVB01000010">
    <property type="protein sequence ID" value="SEG94718.1"/>
    <property type="molecule type" value="Genomic_DNA"/>
</dbReference>
<dbReference type="EMBL" id="FOME01000005">
    <property type="protein sequence ID" value="SFD63300.1"/>
    <property type="molecule type" value="Genomic_DNA"/>
</dbReference>
<dbReference type="GO" id="GO:0006865">
    <property type="term" value="P:amino acid transport"/>
    <property type="evidence" value="ECO:0007669"/>
    <property type="project" value="TreeGrafter"/>
</dbReference>
<sequence length="283" mass="31235">MKAAVLSLAALLLLATGCSTSPALFEDAKYIRIGVKVDQPGLAGSRPHDPTTYQGFEIQLGRQIAEHFGREPLFQPITSANREIFLQQGKVDLVIASYSITNPRREKIDMVGPYLRSQSGVLVRNDYTGPDQVGAFSGAEACTADGTTSFDLIKEELNGQEPQTAPSFQACLEKLSKREVDAVMTDKLILEGFAAHSKGEFKLLQRTFGQNGYYGIGMPKGHQQEFDEIKKLLKSYVGSAEWKRDFDTYFEGVDYNDYTVDPSNIDEKSIVLVCEAPGQCAER</sequence>
<feature type="domain" description="Solute-binding protein family 3/N-terminal" evidence="5">
    <location>
        <begin position="30"/>
        <end position="253"/>
    </location>
</feature>
<protein>
    <submittedName>
        <fullName evidence="7">Amino acid ABC transporter substrate-binding protein, PAAT family</fullName>
    </submittedName>
    <submittedName>
        <fullName evidence="6">Glutamate transport system substrate-binding protein</fullName>
    </submittedName>
</protein>
<evidence type="ECO:0000256" key="4">
    <source>
        <dbReference type="SAM" id="SignalP"/>
    </source>
</evidence>
<dbReference type="PANTHER" id="PTHR30085">
    <property type="entry name" value="AMINO ACID ABC TRANSPORTER PERMEASE"/>
    <property type="match status" value="1"/>
</dbReference>
<dbReference type="InterPro" id="IPR051455">
    <property type="entry name" value="Bact_solute-bind_prot3"/>
</dbReference>
<dbReference type="GO" id="GO:0030288">
    <property type="term" value="C:outer membrane-bounded periplasmic space"/>
    <property type="evidence" value="ECO:0007669"/>
    <property type="project" value="TreeGrafter"/>
</dbReference>
<evidence type="ECO:0000313" key="7">
    <source>
        <dbReference type="EMBL" id="SFD63300.1"/>
    </source>
</evidence>
<dbReference type="AlphaFoldDB" id="A0A1H6EA38"/>
<dbReference type="Pfam" id="PF00497">
    <property type="entry name" value="SBP_bac_3"/>
    <property type="match status" value="1"/>
</dbReference>
<keyword evidence="8" id="KW-1185">Reference proteome</keyword>
<dbReference type="RefSeq" id="WP_093352715.1">
    <property type="nucleotide sequence ID" value="NZ_FNVB01000010.1"/>
</dbReference>
<dbReference type="SMR" id="A0A1H6EA38"/>
<accession>A0A1I1U5W2</accession>
<dbReference type="PANTHER" id="PTHR30085:SF6">
    <property type="entry name" value="ABC TRANSPORTER GLUTAMINE-BINDING PROTEIN GLNH"/>
    <property type="match status" value="1"/>
</dbReference>
<dbReference type="Proteomes" id="UP000236729">
    <property type="component" value="Unassembled WGS sequence"/>
</dbReference>
<reference evidence="8 9" key="1">
    <citation type="submission" date="2016-10" db="EMBL/GenBank/DDBJ databases">
        <authorList>
            <person name="Varghese N."/>
            <person name="Submissions S."/>
        </authorList>
    </citation>
    <scope>NUCLEOTIDE SEQUENCE [LARGE SCALE GENOMIC DNA]</scope>
    <source>
        <strain evidence="9">ATCC 20501</strain>
        <strain evidence="7 8">CGMCC 4.3529</strain>
    </source>
</reference>
<reference evidence="6" key="2">
    <citation type="submission" date="2016-10" db="EMBL/GenBank/DDBJ databases">
        <authorList>
            <person name="de Groot N.N."/>
        </authorList>
    </citation>
    <scope>NUCLEOTIDE SEQUENCE [LARGE SCALE GENOMIC DNA]</scope>
    <source>
        <strain evidence="6">ATCC 20501</strain>
    </source>
</reference>
<evidence type="ECO:0000256" key="1">
    <source>
        <dbReference type="ARBA" id="ARBA00010333"/>
    </source>
</evidence>
<evidence type="ECO:0000259" key="5">
    <source>
        <dbReference type="SMART" id="SM00062"/>
    </source>
</evidence>
<feature type="signal peptide" evidence="4">
    <location>
        <begin position="1"/>
        <end position="23"/>
    </location>
</feature>
<gene>
    <name evidence="6" type="ORF">SAMN02982929_05980</name>
    <name evidence="7" type="ORF">SAMN05216506_105306</name>
</gene>